<dbReference type="Proteomes" id="UP000002195">
    <property type="component" value="Unassembled WGS sequence"/>
</dbReference>
<dbReference type="InParanoid" id="Q54XA3"/>
<dbReference type="RefSeq" id="XP_641864.1">
    <property type="nucleotide sequence ID" value="XM_636772.1"/>
</dbReference>
<dbReference type="VEuPathDB" id="AmoebaDB:DDB_G0279097"/>
<dbReference type="GeneID" id="8621870"/>
<evidence type="ECO:0000313" key="2">
    <source>
        <dbReference type="EMBL" id="EAL67887.1"/>
    </source>
</evidence>
<dbReference type="HOGENOM" id="CLU_2872319_0_0_1"/>
<name>Q54XA3_DICDI</name>
<evidence type="ECO:0000313" key="3">
    <source>
        <dbReference type="Proteomes" id="UP000002195"/>
    </source>
</evidence>
<dbReference type="PaxDb" id="44689-DDB0205034"/>
<proteinExistence type="predicted"/>
<protein>
    <submittedName>
        <fullName evidence="2">Uncharacterized protein</fullName>
    </submittedName>
</protein>
<evidence type="ECO:0000256" key="1">
    <source>
        <dbReference type="SAM" id="Phobius"/>
    </source>
</evidence>
<accession>Q54XA3</accession>
<keyword evidence="1" id="KW-0812">Transmembrane</keyword>
<keyword evidence="3" id="KW-1185">Reference proteome</keyword>
<organism evidence="2 3">
    <name type="scientific">Dictyostelium discoideum</name>
    <name type="common">Social amoeba</name>
    <dbReference type="NCBI Taxonomy" id="44689"/>
    <lineage>
        <taxon>Eukaryota</taxon>
        <taxon>Amoebozoa</taxon>
        <taxon>Evosea</taxon>
        <taxon>Eumycetozoa</taxon>
        <taxon>Dictyostelia</taxon>
        <taxon>Dictyosteliales</taxon>
        <taxon>Dictyosteliaceae</taxon>
        <taxon>Dictyostelium</taxon>
    </lineage>
</organism>
<dbReference type="EMBL" id="AAFI02000027">
    <property type="protein sequence ID" value="EAL67887.1"/>
    <property type="molecule type" value="Genomic_DNA"/>
</dbReference>
<keyword evidence="1" id="KW-1133">Transmembrane helix</keyword>
<feature type="transmembrane region" description="Helical" evidence="1">
    <location>
        <begin position="32"/>
        <end position="55"/>
    </location>
</feature>
<dbReference type="KEGG" id="ddi:DDB_G0279097"/>
<dbReference type="AlphaFoldDB" id="Q54XA3"/>
<keyword evidence="1" id="KW-0472">Membrane</keyword>
<gene>
    <name evidence="2" type="ORF">DDB_G0279097</name>
</gene>
<sequence>MILIIKNITTDFSVLLSSDFDKTCDKSGTPSYVIALSIVLPVFGICAIVIPIVYYRNHQKGKKL</sequence>
<reference evidence="2 3" key="1">
    <citation type="journal article" date="2005" name="Nature">
        <title>The genome of the social amoeba Dictyostelium discoideum.</title>
        <authorList>
            <consortium name="The Dictyostelium discoideum Sequencing Consortium"/>
            <person name="Eichinger L."/>
            <person name="Pachebat J.A."/>
            <person name="Glockner G."/>
            <person name="Rajandream M.A."/>
            <person name="Sucgang R."/>
            <person name="Berriman M."/>
            <person name="Song J."/>
            <person name="Olsen R."/>
            <person name="Szafranski K."/>
            <person name="Xu Q."/>
            <person name="Tunggal B."/>
            <person name="Kummerfeld S."/>
            <person name="Madera M."/>
            <person name="Konfortov B.A."/>
            <person name="Rivero F."/>
            <person name="Bankier A.T."/>
            <person name="Lehmann R."/>
            <person name="Hamlin N."/>
            <person name="Davies R."/>
            <person name="Gaudet P."/>
            <person name="Fey P."/>
            <person name="Pilcher K."/>
            <person name="Chen G."/>
            <person name="Saunders D."/>
            <person name="Sodergren E."/>
            <person name="Davis P."/>
            <person name="Kerhornou A."/>
            <person name="Nie X."/>
            <person name="Hall N."/>
            <person name="Anjard C."/>
            <person name="Hemphill L."/>
            <person name="Bason N."/>
            <person name="Farbrother P."/>
            <person name="Desany B."/>
            <person name="Just E."/>
            <person name="Morio T."/>
            <person name="Rost R."/>
            <person name="Churcher C."/>
            <person name="Cooper J."/>
            <person name="Haydock S."/>
            <person name="van Driessche N."/>
            <person name="Cronin A."/>
            <person name="Goodhead I."/>
            <person name="Muzny D."/>
            <person name="Mourier T."/>
            <person name="Pain A."/>
            <person name="Lu M."/>
            <person name="Harper D."/>
            <person name="Lindsay R."/>
            <person name="Hauser H."/>
            <person name="James K."/>
            <person name="Quiles M."/>
            <person name="Madan Babu M."/>
            <person name="Saito T."/>
            <person name="Buchrieser C."/>
            <person name="Wardroper A."/>
            <person name="Felder M."/>
            <person name="Thangavelu M."/>
            <person name="Johnson D."/>
            <person name="Knights A."/>
            <person name="Loulseged H."/>
            <person name="Mungall K."/>
            <person name="Oliver K."/>
            <person name="Price C."/>
            <person name="Quail M.A."/>
            <person name="Urushihara H."/>
            <person name="Hernandez J."/>
            <person name="Rabbinowitsch E."/>
            <person name="Steffen D."/>
            <person name="Sanders M."/>
            <person name="Ma J."/>
            <person name="Kohara Y."/>
            <person name="Sharp S."/>
            <person name="Simmonds M."/>
            <person name="Spiegler S."/>
            <person name="Tivey A."/>
            <person name="Sugano S."/>
            <person name="White B."/>
            <person name="Walker D."/>
            <person name="Woodward J."/>
            <person name="Winckler T."/>
            <person name="Tanaka Y."/>
            <person name="Shaulsky G."/>
            <person name="Schleicher M."/>
            <person name="Weinstock G."/>
            <person name="Rosenthal A."/>
            <person name="Cox E.C."/>
            <person name="Chisholm R.L."/>
            <person name="Gibbs R."/>
            <person name="Loomis W.F."/>
            <person name="Platzer M."/>
            <person name="Kay R.R."/>
            <person name="Williams J."/>
            <person name="Dear P.H."/>
            <person name="Noegel A.A."/>
            <person name="Barrell B."/>
            <person name="Kuspa A."/>
        </authorList>
    </citation>
    <scope>NUCLEOTIDE SEQUENCE [LARGE SCALE GENOMIC DNA]</scope>
    <source>
        <strain evidence="2 3">AX4</strain>
    </source>
</reference>
<comment type="caution">
    <text evidence="2">The sequence shown here is derived from an EMBL/GenBank/DDBJ whole genome shotgun (WGS) entry which is preliminary data.</text>
</comment>